<dbReference type="STRING" id="1604004.HLASA_0815"/>
<keyword evidence="5 6" id="KW-0472">Membrane</keyword>
<dbReference type="Proteomes" id="UP000069906">
    <property type="component" value="Chromosome"/>
</dbReference>
<feature type="transmembrane region" description="Helical" evidence="6">
    <location>
        <begin position="7"/>
        <end position="23"/>
    </location>
</feature>
<comment type="subcellular location">
    <subcellularLocation>
        <location evidence="1">Cell membrane</location>
        <topology evidence="1">Multi-pass membrane protein</topology>
    </subcellularLocation>
</comment>
<evidence type="ECO:0000313" key="10">
    <source>
        <dbReference type="Proteomes" id="UP000069906"/>
    </source>
</evidence>
<dbReference type="GO" id="GO:0005886">
    <property type="term" value="C:plasma membrane"/>
    <property type="evidence" value="ECO:0007669"/>
    <property type="project" value="UniProtKB-SubCell"/>
</dbReference>
<accession>A0A0F7P980</accession>
<evidence type="ECO:0000313" key="9">
    <source>
        <dbReference type="Proteomes" id="UP000060390"/>
    </source>
</evidence>
<dbReference type="HOGENOM" id="CLU_086615_3_0_2"/>
<evidence type="ECO:0000256" key="2">
    <source>
        <dbReference type="ARBA" id="ARBA00022475"/>
    </source>
</evidence>
<dbReference type="AlphaFoldDB" id="A0A0F7P980"/>
<proteinExistence type="predicted"/>
<dbReference type="GeneID" id="26010177"/>
<dbReference type="KEGG" id="hsf:HLASA_0815"/>
<dbReference type="EMBL" id="CP011564">
    <property type="protein sequence ID" value="ALG81714.1"/>
    <property type="molecule type" value="Genomic_DNA"/>
</dbReference>
<protein>
    <submittedName>
        <fullName evidence="7">Multiple resistance/pH regulation related protein E</fullName>
    </submittedName>
</protein>
<evidence type="ECO:0000256" key="3">
    <source>
        <dbReference type="ARBA" id="ARBA00022692"/>
    </source>
</evidence>
<evidence type="ECO:0000256" key="6">
    <source>
        <dbReference type="SAM" id="Phobius"/>
    </source>
</evidence>
<gene>
    <name evidence="7" type="primary">mnhE</name>
    <name evidence="8" type="ORF">HLASA_0815</name>
    <name evidence="7" type="ORF">HLASF_0818</name>
</gene>
<dbReference type="OrthoDB" id="85180at2157"/>
<reference evidence="9" key="2">
    <citation type="submission" date="2015-05" db="EMBL/GenBank/DDBJ databases">
        <title>Complete genome sequence of Halanaeroarchaeum sulfurireducens type strain M27-SA2, a sulfate-reducer haloarchaeon from marine anoxic lake Medee.</title>
        <authorList>
            <person name="Messina E."/>
            <person name="Kublanov I.V."/>
            <person name="Toshchakov S."/>
            <person name="Arcadi E."/>
            <person name="La Spada G."/>
            <person name="La Cono V."/>
            <person name="Yakimov M.M."/>
        </authorList>
    </citation>
    <scope>NUCLEOTIDE SEQUENCE [LARGE SCALE GENOMIC DNA]</scope>
    <source>
        <strain evidence="9">M27-SA2</strain>
    </source>
</reference>
<reference evidence="7 10" key="1">
    <citation type="journal article" date="2015" name="ISME J.">
        <title>Elemental sulfur and acetate can support life of a novel strictly anaerobic haloarchaeon.</title>
        <authorList>
            <person name="Sorokin D.Y."/>
            <person name="Kublanov I.V."/>
            <person name="Gavrilov S.N."/>
            <person name="Rojo D."/>
            <person name="Roman P."/>
            <person name="Golyshin P.N."/>
            <person name="Slepak V.Z."/>
            <person name="Smedile F."/>
            <person name="Ferrer M."/>
            <person name="Messina E."/>
            <person name="La Cono V."/>
            <person name="Yakimov M.M."/>
        </authorList>
    </citation>
    <scope>NUCLEOTIDE SEQUENCE [LARGE SCALE GENOMIC DNA]</scope>
    <source>
        <strain evidence="7 10">HSR2</strain>
    </source>
</reference>
<keyword evidence="4 6" id="KW-1133">Transmembrane helix</keyword>
<evidence type="ECO:0000313" key="7">
    <source>
        <dbReference type="EMBL" id="AKH97312.1"/>
    </source>
</evidence>
<evidence type="ECO:0000313" key="8">
    <source>
        <dbReference type="EMBL" id="ALG81714.1"/>
    </source>
</evidence>
<dbReference type="Proteomes" id="UP000060390">
    <property type="component" value="Chromosome"/>
</dbReference>
<dbReference type="KEGG" id="hsu:HLASF_0818"/>
<organism evidence="7 10">
    <name type="scientific">Halanaeroarchaeum sulfurireducens</name>
    <dbReference type="NCBI Taxonomy" id="1604004"/>
    <lineage>
        <taxon>Archaea</taxon>
        <taxon>Methanobacteriati</taxon>
        <taxon>Methanobacteriota</taxon>
        <taxon>Stenosarchaea group</taxon>
        <taxon>Halobacteria</taxon>
        <taxon>Halobacteriales</taxon>
        <taxon>Halobacteriaceae</taxon>
        <taxon>Halanaeroarchaeum</taxon>
    </lineage>
</organism>
<keyword evidence="3 6" id="KW-0812">Transmembrane</keyword>
<dbReference type="PIRSF" id="PIRSF019239">
    <property type="entry name" value="MrpE"/>
    <property type="match status" value="1"/>
</dbReference>
<evidence type="ECO:0000256" key="1">
    <source>
        <dbReference type="ARBA" id="ARBA00004651"/>
    </source>
</evidence>
<dbReference type="Pfam" id="PF01899">
    <property type="entry name" value="MNHE"/>
    <property type="match status" value="1"/>
</dbReference>
<dbReference type="PANTHER" id="PTHR34584">
    <property type="entry name" value="NA(+)/H(+) ANTIPORTER SUBUNIT E1"/>
    <property type="match status" value="1"/>
</dbReference>
<keyword evidence="10" id="KW-1185">Reference proteome</keyword>
<feature type="transmembrane region" description="Helical" evidence="6">
    <location>
        <begin position="29"/>
        <end position="48"/>
    </location>
</feature>
<reference evidence="8 9" key="3">
    <citation type="journal article" date="2016" name="Stand. Genomic Sci.">
        <title>Complete genome sequence of 'Halanaeroarchaeum sulfurireducens' M27-SA2, a sulfur-reducing and acetate-oxidizing haloarchaeon from the deep-sea hypersaline anoxic lake Medee.</title>
        <authorList>
            <person name="Messina E."/>
            <person name="Sorokin D.Y."/>
            <person name="Kublanov I.V."/>
            <person name="Toshchakov S."/>
            <person name="Lopatina A."/>
            <person name="Arcadi E."/>
            <person name="Smedile F."/>
            <person name="La Spada G."/>
            <person name="La Cono V."/>
            <person name="Yakimov M.M."/>
        </authorList>
    </citation>
    <scope>NUCLEOTIDE SEQUENCE [LARGE SCALE GENOMIC DNA]</scope>
    <source>
        <strain evidence="8 9">M27-SA2</strain>
    </source>
</reference>
<evidence type="ECO:0000256" key="4">
    <source>
        <dbReference type="ARBA" id="ARBA00022989"/>
    </source>
</evidence>
<keyword evidence="2" id="KW-1003">Cell membrane</keyword>
<dbReference type="PANTHER" id="PTHR34584:SF1">
    <property type="entry name" value="NA(+)_H(+) ANTIPORTER SUBUNIT E1"/>
    <property type="match status" value="1"/>
</dbReference>
<dbReference type="RefSeq" id="WP_050048093.1">
    <property type="nucleotide sequence ID" value="NZ_CP008874.1"/>
</dbReference>
<dbReference type="InterPro" id="IPR002758">
    <property type="entry name" value="Cation_antiport_E"/>
</dbReference>
<dbReference type="EMBL" id="CP008874">
    <property type="protein sequence ID" value="AKH97312.1"/>
    <property type="molecule type" value="Genomic_DNA"/>
</dbReference>
<name>A0A0F7P980_9EURY</name>
<evidence type="ECO:0000256" key="5">
    <source>
        <dbReference type="ARBA" id="ARBA00023136"/>
    </source>
</evidence>
<sequence>MKIRRWQFAAIILTIIWLFVRGVPLDPQVIFGELLLGFILAIFVTWGFRRMYEGQTNLSHGARVLPYALVYVGTFLRELIVGNVDVAYRVLWPSMPIEPVTVYMPLRVERPTAITTIANSISLTPGTLSMDYDDEANALYVHTINGRDPASIVAPIRRWEDLAIVIFGEEADPSDPAPDIQIGGDIDGE</sequence>
<dbReference type="GO" id="GO:0008324">
    <property type="term" value="F:monoatomic cation transmembrane transporter activity"/>
    <property type="evidence" value="ECO:0007669"/>
    <property type="project" value="InterPro"/>
</dbReference>